<comment type="caution">
    <text evidence="2">The sequence shown here is derived from an EMBL/GenBank/DDBJ whole genome shotgun (WGS) entry which is preliminary data.</text>
</comment>
<protein>
    <submittedName>
        <fullName evidence="2">Uncharacterized protein</fullName>
    </submittedName>
</protein>
<sequence>MLTSHQIQAEASPIFFKCNTFALSSLCHIEFMRLWLQSIPGGHSHIRSLSFSVDFPTFLVSYNELAEGCPRLTNLELVLDIDIRDVIPSTSAPDDNSELLLLESGLHRALELPSLKSLVITADTRAPTDCSTWEEQLRERELGELKQFLLAFEQAALEKRPDVSVKAEMGRHIANPESNEDWSGSEDW</sequence>
<name>A0A9P4NY79_9PEZI</name>
<dbReference type="AlphaFoldDB" id="A0A9P4NY79"/>
<evidence type="ECO:0000313" key="3">
    <source>
        <dbReference type="Proteomes" id="UP000800235"/>
    </source>
</evidence>
<evidence type="ECO:0000313" key="2">
    <source>
        <dbReference type="EMBL" id="KAF2433334.1"/>
    </source>
</evidence>
<feature type="compositionally biased region" description="Acidic residues" evidence="1">
    <location>
        <begin position="178"/>
        <end position="188"/>
    </location>
</feature>
<proteinExistence type="predicted"/>
<evidence type="ECO:0000256" key="1">
    <source>
        <dbReference type="SAM" id="MobiDB-lite"/>
    </source>
</evidence>
<feature type="region of interest" description="Disordered" evidence="1">
    <location>
        <begin position="168"/>
        <end position="188"/>
    </location>
</feature>
<gene>
    <name evidence="2" type="ORF">EJ08DRAFT_694612</name>
</gene>
<reference evidence="2" key="1">
    <citation type="journal article" date="2020" name="Stud. Mycol.">
        <title>101 Dothideomycetes genomes: a test case for predicting lifestyles and emergence of pathogens.</title>
        <authorList>
            <person name="Haridas S."/>
            <person name="Albert R."/>
            <person name="Binder M."/>
            <person name="Bloem J."/>
            <person name="Labutti K."/>
            <person name="Salamov A."/>
            <person name="Andreopoulos B."/>
            <person name="Baker S."/>
            <person name="Barry K."/>
            <person name="Bills G."/>
            <person name="Bluhm B."/>
            <person name="Cannon C."/>
            <person name="Castanera R."/>
            <person name="Culley D."/>
            <person name="Daum C."/>
            <person name="Ezra D."/>
            <person name="Gonzalez J."/>
            <person name="Henrissat B."/>
            <person name="Kuo A."/>
            <person name="Liang C."/>
            <person name="Lipzen A."/>
            <person name="Lutzoni F."/>
            <person name="Magnuson J."/>
            <person name="Mondo S."/>
            <person name="Nolan M."/>
            <person name="Ohm R."/>
            <person name="Pangilinan J."/>
            <person name="Park H.-J."/>
            <person name="Ramirez L."/>
            <person name="Alfaro M."/>
            <person name="Sun H."/>
            <person name="Tritt A."/>
            <person name="Yoshinaga Y."/>
            <person name="Zwiers L.-H."/>
            <person name="Turgeon B."/>
            <person name="Goodwin S."/>
            <person name="Spatafora J."/>
            <person name="Crous P."/>
            <person name="Grigoriev I."/>
        </authorList>
    </citation>
    <scope>NUCLEOTIDE SEQUENCE</scope>
    <source>
        <strain evidence="2">CBS 130266</strain>
    </source>
</reference>
<organism evidence="2 3">
    <name type="scientific">Tothia fuscella</name>
    <dbReference type="NCBI Taxonomy" id="1048955"/>
    <lineage>
        <taxon>Eukaryota</taxon>
        <taxon>Fungi</taxon>
        <taxon>Dikarya</taxon>
        <taxon>Ascomycota</taxon>
        <taxon>Pezizomycotina</taxon>
        <taxon>Dothideomycetes</taxon>
        <taxon>Pleosporomycetidae</taxon>
        <taxon>Venturiales</taxon>
        <taxon>Cylindrosympodiaceae</taxon>
        <taxon>Tothia</taxon>
    </lineage>
</organism>
<accession>A0A9P4NY79</accession>
<keyword evidence="3" id="KW-1185">Reference proteome</keyword>
<dbReference type="EMBL" id="MU007021">
    <property type="protein sequence ID" value="KAF2433334.1"/>
    <property type="molecule type" value="Genomic_DNA"/>
</dbReference>
<dbReference type="Proteomes" id="UP000800235">
    <property type="component" value="Unassembled WGS sequence"/>
</dbReference>